<proteinExistence type="predicted"/>
<name>A0A0E9ST29_ANGAN</name>
<reference evidence="1" key="1">
    <citation type="submission" date="2014-11" db="EMBL/GenBank/DDBJ databases">
        <authorList>
            <person name="Amaro Gonzalez C."/>
        </authorList>
    </citation>
    <scope>NUCLEOTIDE SEQUENCE</scope>
</reference>
<protein>
    <submittedName>
        <fullName evidence="1">Uncharacterized protein</fullName>
    </submittedName>
</protein>
<organism evidence="1">
    <name type="scientific">Anguilla anguilla</name>
    <name type="common">European freshwater eel</name>
    <name type="synonym">Muraena anguilla</name>
    <dbReference type="NCBI Taxonomy" id="7936"/>
    <lineage>
        <taxon>Eukaryota</taxon>
        <taxon>Metazoa</taxon>
        <taxon>Chordata</taxon>
        <taxon>Craniata</taxon>
        <taxon>Vertebrata</taxon>
        <taxon>Euteleostomi</taxon>
        <taxon>Actinopterygii</taxon>
        <taxon>Neopterygii</taxon>
        <taxon>Teleostei</taxon>
        <taxon>Anguilliformes</taxon>
        <taxon>Anguillidae</taxon>
        <taxon>Anguilla</taxon>
    </lineage>
</organism>
<dbReference type="AlphaFoldDB" id="A0A0E9ST29"/>
<accession>A0A0E9ST29</accession>
<evidence type="ECO:0000313" key="1">
    <source>
        <dbReference type="EMBL" id="JAH44514.1"/>
    </source>
</evidence>
<sequence>MLTPAYAQIQTCTVSLRLQTSVHFGSSLSFFSQQSKAKQCLVCLN</sequence>
<reference evidence="1" key="2">
    <citation type="journal article" date="2015" name="Fish Shellfish Immunol.">
        <title>Early steps in the European eel (Anguilla anguilla)-Vibrio vulnificus interaction in the gills: Role of the RtxA13 toxin.</title>
        <authorList>
            <person name="Callol A."/>
            <person name="Pajuelo D."/>
            <person name="Ebbesson L."/>
            <person name="Teles M."/>
            <person name="MacKenzie S."/>
            <person name="Amaro C."/>
        </authorList>
    </citation>
    <scope>NUCLEOTIDE SEQUENCE</scope>
</reference>
<dbReference type="EMBL" id="GBXM01064063">
    <property type="protein sequence ID" value="JAH44514.1"/>
    <property type="molecule type" value="Transcribed_RNA"/>
</dbReference>